<dbReference type="InterPro" id="IPR058692">
    <property type="entry name" value="Fn3_SaeA_2nd"/>
</dbReference>
<feature type="domain" description="SaeA second Fn3-like" evidence="3">
    <location>
        <begin position="221"/>
        <end position="310"/>
    </location>
</feature>
<comment type="caution">
    <text evidence="7">The sequence shown here is derived from an EMBL/GenBank/DDBJ whole genome shotgun (WGS) entry which is preliminary data.</text>
</comment>
<name>A0A652YJ93_NOCGL</name>
<evidence type="ECO:0000259" key="1">
    <source>
        <dbReference type="Pfam" id="PF25831"/>
    </source>
</evidence>
<dbReference type="Pfam" id="PF25836">
    <property type="entry name" value="Fn3_SaeA_6th"/>
    <property type="match status" value="1"/>
</dbReference>
<dbReference type="Pfam" id="PF25831">
    <property type="entry name" value="SaeA_1st"/>
    <property type="match status" value="1"/>
</dbReference>
<evidence type="ECO:0000259" key="4">
    <source>
        <dbReference type="Pfam" id="PF25834"/>
    </source>
</evidence>
<dbReference type="EMBL" id="VNIQ01000009">
    <property type="protein sequence ID" value="TYQ01140.1"/>
    <property type="molecule type" value="Genomic_DNA"/>
</dbReference>
<evidence type="ECO:0000259" key="6">
    <source>
        <dbReference type="Pfam" id="PF25836"/>
    </source>
</evidence>
<proteinExistence type="predicted"/>
<dbReference type="Pfam" id="PF25833">
    <property type="entry name" value="Fn3_SaeA_3rd"/>
    <property type="match status" value="1"/>
</dbReference>
<dbReference type="Pfam" id="PF25835">
    <property type="entry name" value="Fn3_SaeA_5th"/>
    <property type="match status" value="1"/>
</dbReference>
<dbReference type="InterPro" id="IPR058691">
    <property type="entry name" value="Fn3_SaeA_1st"/>
</dbReference>
<feature type="domain" description="SaeA third Fn3-like" evidence="4">
    <location>
        <begin position="328"/>
        <end position="426"/>
    </location>
</feature>
<feature type="domain" description="SaeA N-terminal" evidence="1">
    <location>
        <begin position="5"/>
        <end position="65"/>
    </location>
</feature>
<evidence type="ECO:0000259" key="2">
    <source>
        <dbReference type="Pfam" id="PF25832"/>
    </source>
</evidence>
<dbReference type="AlphaFoldDB" id="A0A652YJ93"/>
<dbReference type="Pfam" id="PF25832">
    <property type="entry name" value="Fn3_SaeA_2nd"/>
    <property type="match status" value="1"/>
</dbReference>
<dbReference type="Pfam" id="PF25834">
    <property type="entry name" value="Fn3_SaeA_4th"/>
    <property type="match status" value="1"/>
</dbReference>
<organism evidence="7">
    <name type="scientific">Nocardia globerula</name>
    <dbReference type="NCBI Taxonomy" id="1818"/>
    <lineage>
        <taxon>Bacteria</taxon>
        <taxon>Bacillati</taxon>
        <taxon>Actinomycetota</taxon>
        <taxon>Actinomycetes</taxon>
        <taxon>Mycobacteriales</taxon>
        <taxon>Nocardiaceae</taxon>
        <taxon>Nocardia</taxon>
    </lineage>
</organism>
<feature type="domain" description="SaeA fourth Fn3-like" evidence="5">
    <location>
        <begin position="435"/>
        <end position="528"/>
    </location>
</feature>
<accession>A0A652YJ93</accession>
<evidence type="ECO:0000259" key="3">
    <source>
        <dbReference type="Pfam" id="PF25833"/>
    </source>
</evidence>
<dbReference type="InterPro" id="IPR058693">
    <property type="entry name" value="Fn3_SaeA_3rd"/>
</dbReference>
<evidence type="ECO:0000313" key="7">
    <source>
        <dbReference type="EMBL" id="TYQ01140.1"/>
    </source>
</evidence>
<dbReference type="InterPro" id="IPR058694">
    <property type="entry name" value="Fn3_SaeA_4th"/>
</dbReference>
<feature type="domain" description="SaeA first Fn3-like" evidence="2">
    <location>
        <begin position="124"/>
        <end position="216"/>
    </location>
</feature>
<evidence type="ECO:0000259" key="5">
    <source>
        <dbReference type="Pfam" id="PF25835"/>
    </source>
</evidence>
<gene>
    <name evidence="7" type="ORF">FNL38_109155</name>
</gene>
<dbReference type="InterPro" id="IPR058695">
    <property type="entry name" value="SaeA_N"/>
</dbReference>
<sequence length="661" mass="70432">MSAQVLEALQQWRSGAIAADQLQIGVIKDAHLTQIARSNRRTSAEIESMLPRTARPMAGHIANVIAGLGEKASDPAAPRTTPADAAIVEDVAVSQSPVAANLVDLSTDDFCEFDYSTDGNSDTKLTAKKSQGGHRIEWEAHAAGSGAVVLYRVVSSEEHPAYKPEVGELLGVTTDTSLTDLRGPSSAVRFVQVWCHVGRTIDDAASEQPILLGTAQIISPVVDLAISEDEGTVIGRWDTWPGVKVVRVMRLAIAGGPGAGGQVRIHPDDDNLGGFVDSSAERGQRYLYRAICEVPVGNGTELSPPVEEVVQVSVVLSPVHDLSVDTYGDADEPRFDLRWTSPPVGKVVIYRTESGPKPGIEESVLAEGALEASGGLPNDARLIHPIKGAQTGNCLMAGVSWPRGWTRAYFTPVTTLDNTVQVGKTVSATRPLGAVRHLRVVERCAEQLLTFAWPDGAAAIEVYVSTRDMDSASALAQPAGHEISRSKYERDGGLHFPAQLPAIGCSVHVVPVSYTAGAKVLGAPSVVDYPGLLRVQYDVALRDAGSTVDITLAPERDTNGSPPFVLVYNAHRLPLSSTDGIAVDVWSAGSEANGRSKQFQPHQLSRADRAATWSADVRGLCGYIRLFADLRPSHRSTFALIDPSVEKLWVDNRDPSAGQAG</sequence>
<reference evidence="7" key="1">
    <citation type="submission" date="2019-07" db="EMBL/GenBank/DDBJ databases">
        <title>Genomic Encyclopedia of Type Strains, Phase IV (KMG-IV): sequencing the most valuable type-strain genomes for metagenomic binning, comparative biology and taxonomic classification.</title>
        <authorList>
            <person name="Goeker M."/>
        </authorList>
    </citation>
    <scope>NUCLEOTIDE SEQUENCE</scope>
    <source>
        <strain evidence="7">DSM 44596</strain>
    </source>
</reference>
<protein>
    <submittedName>
        <fullName evidence="7">Uncharacterized protein</fullName>
    </submittedName>
</protein>
<feature type="domain" description="SaeA fifth Fn3-like" evidence="6">
    <location>
        <begin position="532"/>
        <end position="649"/>
    </location>
</feature>
<dbReference type="InterPro" id="IPR058696">
    <property type="entry name" value="Fn3_SaeA_5th"/>
</dbReference>